<organism evidence="2 3">
    <name type="scientific">Panicum hallii var. hallii</name>
    <dbReference type="NCBI Taxonomy" id="1504633"/>
    <lineage>
        <taxon>Eukaryota</taxon>
        <taxon>Viridiplantae</taxon>
        <taxon>Streptophyta</taxon>
        <taxon>Embryophyta</taxon>
        <taxon>Tracheophyta</taxon>
        <taxon>Spermatophyta</taxon>
        <taxon>Magnoliopsida</taxon>
        <taxon>Liliopsida</taxon>
        <taxon>Poales</taxon>
        <taxon>Poaceae</taxon>
        <taxon>PACMAD clade</taxon>
        <taxon>Panicoideae</taxon>
        <taxon>Panicodae</taxon>
        <taxon>Paniceae</taxon>
        <taxon>Panicinae</taxon>
        <taxon>Panicum</taxon>
        <taxon>Panicum sect. Panicum</taxon>
    </lineage>
</organism>
<dbReference type="AlphaFoldDB" id="A0A2T7CSL9"/>
<keyword evidence="3" id="KW-1185">Reference proteome</keyword>
<dbReference type="EMBL" id="CM009755">
    <property type="protein sequence ID" value="PUZ46338.1"/>
    <property type="molecule type" value="Genomic_DNA"/>
</dbReference>
<sequence length="87" mass="8543">MAGRNIYGQDRARAPAGWGGVLRGRHAGGSRPAADPPKARARGGLAVGGGGGASRGGVGAGRSPAEGRRAGGDGQRDSSTRELVPDL</sequence>
<feature type="compositionally biased region" description="Basic and acidic residues" evidence="1">
    <location>
        <begin position="65"/>
        <end position="87"/>
    </location>
</feature>
<dbReference type="Proteomes" id="UP000244336">
    <property type="component" value="Chromosome 7"/>
</dbReference>
<protein>
    <submittedName>
        <fullName evidence="2">Uncharacterized protein</fullName>
    </submittedName>
</protein>
<proteinExistence type="predicted"/>
<feature type="compositionally biased region" description="Gly residues" evidence="1">
    <location>
        <begin position="45"/>
        <end position="60"/>
    </location>
</feature>
<reference evidence="2 3" key="1">
    <citation type="submission" date="2018-04" db="EMBL/GenBank/DDBJ databases">
        <title>WGS assembly of Panicum hallii var. hallii HAL2.</title>
        <authorList>
            <person name="Lovell J."/>
            <person name="Jenkins J."/>
            <person name="Lowry D."/>
            <person name="Mamidi S."/>
            <person name="Sreedasyam A."/>
            <person name="Weng X."/>
            <person name="Barry K."/>
            <person name="Bonette J."/>
            <person name="Campitelli B."/>
            <person name="Daum C."/>
            <person name="Gordon S."/>
            <person name="Gould B."/>
            <person name="Lipzen A."/>
            <person name="MacQueen A."/>
            <person name="Palacio-Mejia J."/>
            <person name="Plott C."/>
            <person name="Shakirov E."/>
            <person name="Shu S."/>
            <person name="Yoshinaga Y."/>
            <person name="Zane M."/>
            <person name="Rokhsar D."/>
            <person name="Grimwood J."/>
            <person name="Schmutz J."/>
            <person name="Juenger T."/>
        </authorList>
    </citation>
    <scope>NUCLEOTIDE SEQUENCE [LARGE SCALE GENOMIC DNA]</scope>
    <source>
        <strain evidence="3">cv. HAL2</strain>
    </source>
</reference>
<dbReference type="Gramene" id="PUZ46338">
    <property type="protein sequence ID" value="PUZ46338"/>
    <property type="gene ID" value="GQ55_7G063800"/>
</dbReference>
<evidence type="ECO:0000256" key="1">
    <source>
        <dbReference type="SAM" id="MobiDB-lite"/>
    </source>
</evidence>
<evidence type="ECO:0000313" key="2">
    <source>
        <dbReference type="EMBL" id="PUZ46338.1"/>
    </source>
</evidence>
<name>A0A2T7CSL9_9POAL</name>
<accession>A0A2T7CSL9</accession>
<evidence type="ECO:0000313" key="3">
    <source>
        <dbReference type="Proteomes" id="UP000244336"/>
    </source>
</evidence>
<feature type="region of interest" description="Disordered" evidence="1">
    <location>
        <begin position="1"/>
        <end position="87"/>
    </location>
</feature>
<gene>
    <name evidence="2" type="ORF">GQ55_7G063800</name>
</gene>